<organism evidence="1">
    <name type="scientific">Triatoma infestans</name>
    <name type="common">Assassin bug</name>
    <dbReference type="NCBI Taxonomy" id="30076"/>
    <lineage>
        <taxon>Eukaryota</taxon>
        <taxon>Metazoa</taxon>
        <taxon>Ecdysozoa</taxon>
        <taxon>Arthropoda</taxon>
        <taxon>Hexapoda</taxon>
        <taxon>Insecta</taxon>
        <taxon>Pterygota</taxon>
        <taxon>Neoptera</taxon>
        <taxon>Paraneoptera</taxon>
        <taxon>Hemiptera</taxon>
        <taxon>Heteroptera</taxon>
        <taxon>Panheteroptera</taxon>
        <taxon>Cimicomorpha</taxon>
        <taxon>Reduviidae</taxon>
        <taxon>Triatominae</taxon>
        <taxon>Triatoma</taxon>
    </lineage>
</organism>
<name>A0A170XE29_TRIIF</name>
<dbReference type="EMBL" id="GEMB01004515">
    <property type="protein sequence ID" value="JAR98766.1"/>
    <property type="molecule type" value="Transcribed_RNA"/>
</dbReference>
<accession>A0A170XE29</accession>
<protein>
    <submittedName>
        <fullName evidence="1">60 kDa heat shock mitochondrial-like protein</fullName>
    </submittedName>
</protein>
<keyword evidence="1" id="KW-0346">Stress response</keyword>
<evidence type="ECO:0000313" key="1">
    <source>
        <dbReference type="EMBL" id="JAR98766.1"/>
    </source>
</evidence>
<sequence>FNHTTRMYIREKLQEVWPDKDFINFISLIKHHLNNNL</sequence>
<reference evidence="1" key="1">
    <citation type="submission" date="2016-04" db="EMBL/GenBank/DDBJ databases">
        <authorList>
            <person name="Calderon-Fernandez G.M.Sr."/>
        </authorList>
    </citation>
    <scope>NUCLEOTIDE SEQUENCE</scope>
    <source>
        <strain evidence="1">Int1</strain>
        <tissue evidence="1">Integument</tissue>
    </source>
</reference>
<dbReference type="AlphaFoldDB" id="A0A170XE29"/>
<reference evidence="1" key="2">
    <citation type="journal article" date="2017" name="J. Med. Entomol.">
        <title>Transcriptome Analysis of the Triatoma infestans (Hemiptera: Reduviidae) Integument.</title>
        <authorList>
            <person name="Calderon-Fernandez G.M."/>
            <person name="Moriconi D.E."/>
            <person name="Dulbecco A.B."/>
            <person name="Juarez M.P."/>
        </authorList>
    </citation>
    <scope>NUCLEOTIDE SEQUENCE</scope>
    <source>
        <strain evidence="1">Int1</strain>
        <tissue evidence="1">Integument</tissue>
    </source>
</reference>
<feature type="non-terminal residue" evidence="1">
    <location>
        <position position="1"/>
    </location>
</feature>
<proteinExistence type="predicted"/>